<reference evidence="1" key="2">
    <citation type="submission" date="2019-01" db="UniProtKB">
        <authorList>
            <consortium name="EnsemblPlants"/>
        </authorList>
    </citation>
    <scope>IDENTIFICATION</scope>
    <source>
        <strain evidence="1">cv. Heinz 1706</strain>
    </source>
</reference>
<sequence length="8" mass="940">SSKLHKLQ</sequence>
<organism evidence="1">
    <name type="scientific">Solanum lycopersicum</name>
    <name type="common">Tomato</name>
    <name type="synonym">Lycopersicon esculentum</name>
    <dbReference type="NCBI Taxonomy" id="4081"/>
    <lineage>
        <taxon>Eukaryota</taxon>
        <taxon>Viridiplantae</taxon>
        <taxon>Streptophyta</taxon>
        <taxon>Embryophyta</taxon>
        <taxon>Tracheophyta</taxon>
        <taxon>Spermatophyta</taxon>
        <taxon>Magnoliopsida</taxon>
        <taxon>eudicotyledons</taxon>
        <taxon>Gunneridae</taxon>
        <taxon>Pentapetalae</taxon>
        <taxon>asterids</taxon>
        <taxon>lamiids</taxon>
        <taxon>Solanales</taxon>
        <taxon>Solanaceae</taxon>
        <taxon>Solanoideae</taxon>
        <taxon>Solaneae</taxon>
        <taxon>Solanum</taxon>
        <taxon>Solanum subgen. Lycopersicon</taxon>
    </lineage>
</organism>
<reference evidence="1" key="1">
    <citation type="journal article" date="2012" name="Nature">
        <title>The tomato genome sequence provides insights into fleshy fruit evolution.</title>
        <authorList>
            <consortium name="Tomato Genome Consortium"/>
        </authorList>
    </citation>
    <scope>NUCLEOTIDE SEQUENCE [LARGE SCALE GENOMIC DNA]</scope>
    <source>
        <strain evidence="1">cv. Heinz 1706</strain>
    </source>
</reference>
<accession>A0A3Q7II74</accession>
<protein>
    <submittedName>
        <fullName evidence="1">Uncharacterized protein</fullName>
    </submittedName>
</protein>
<evidence type="ECO:0000313" key="2">
    <source>
        <dbReference type="Proteomes" id="UP000004994"/>
    </source>
</evidence>
<dbReference type="EnsemblPlants" id="Solyc08g059715.1.1">
    <property type="protein sequence ID" value="Solyc08g059715.1.1.1"/>
    <property type="gene ID" value="Solyc08g059715.1"/>
</dbReference>
<dbReference type="Gramene" id="Solyc08g059715.1.1">
    <property type="protein sequence ID" value="Solyc08g059715.1.1.1"/>
    <property type="gene ID" value="Solyc08g059715.1"/>
</dbReference>
<keyword evidence="2" id="KW-1185">Reference proteome</keyword>
<dbReference type="InParanoid" id="A0A3Q7II74"/>
<dbReference type="Proteomes" id="UP000004994">
    <property type="component" value="Chromosome 8"/>
</dbReference>
<name>A0A3Q7II74_SOLLC</name>
<evidence type="ECO:0000313" key="1">
    <source>
        <dbReference type="EnsemblPlants" id="Solyc08g059715.1.1.1"/>
    </source>
</evidence>
<proteinExistence type="predicted"/>